<accession>A0A645ECN1</accession>
<organism evidence="1">
    <name type="scientific">bioreactor metagenome</name>
    <dbReference type="NCBI Taxonomy" id="1076179"/>
    <lineage>
        <taxon>unclassified sequences</taxon>
        <taxon>metagenomes</taxon>
        <taxon>ecological metagenomes</taxon>
    </lineage>
</organism>
<reference evidence="1" key="1">
    <citation type="submission" date="2019-08" db="EMBL/GenBank/DDBJ databases">
        <authorList>
            <person name="Kucharzyk K."/>
            <person name="Murdoch R.W."/>
            <person name="Higgins S."/>
            <person name="Loffler F."/>
        </authorList>
    </citation>
    <scope>NUCLEOTIDE SEQUENCE</scope>
</reference>
<name>A0A645ECN1_9ZZZZ</name>
<protein>
    <submittedName>
        <fullName evidence="1">Uncharacterized protein</fullName>
    </submittedName>
</protein>
<evidence type="ECO:0000313" key="1">
    <source>
        <dbReference type="EMBL" id="MPM99794.1"/>
    </source>
</evidence>
<comment type="caution">
    <text evidence="1">The sequence shown here is derived from an EMBL/GenBank/DDBJ whole genome shotgun (WGS) entry which is preliminary data.</text>
</comment>
<sequence length="46" mass="5485">MEAIGESIMWVCQFENIVEENYIELKELIEMNDAIATSRFMRQVLF</sequence>
<dbReference type="EMBL" id="VSSQ01045867">
    <property type="protein sequence ID" value="MPM99794.1"/>
    <property type="molecule type" value="Genomic_DNA"/>
</dbReference>
<dbReference type="AlphaFoldDB" id="A0A645ECN1"/>
<gene>
    <name evidence="1" type="ORF">SDC9_146988</name>
</gene>
<proteinExistence type="predicted"/>